<accession>A0ABQ9IEY0</accession>
<keyword evidence="2" id="KW-1185">Reference proteome</keyword>
<comment type="caution">
    <text evidence="1">The sequence shown here is derived from an EMBL/GenBank/DDBJ whole genome shotgun (WGS) entry which is preliminary data.</text>
</comment>
<proteinExistence type="predicted"/>
<sequence>MHGALVNSQRLDIICKSQNEGDLQSLPKLGKPFAELEQRLLKYIITMQELGFGLSAIAIRYLLYHQRRNTLSTKNRPLANGGGKIIKADTAFSLRIPENIAAYRSSMANREILNYFYENLESLLVKLGLEDRPDQIWNCDETGGSYVVRAFKNGDSNWKKICIQKELR</sequence>
<evidence type="ECO:0000313" key="2">
    <source>
        <dbReference type="Proteomes" id="UP001159363"/>
    </source>
</evidence>
<evidence type="ECO:0000313" key="1">
    <source>
        <dbReference type="EMBL" id="KAJ8894819.1"/>
    </source>
</evidence>
<gene>
    <name evidence="1" type="ORF">PR048_000126</name>
</gene>
<reference evidence="1 2" key="1">
    <citation type="submission" date="2023-02" db="EMBL/GenBank/DDBJ databases">
        <title>LHISI_Scaffold_Assembly.</title>
        <authorList>
            <person name="Stuart O.P."/>
            <person name="Cleave R."/>
            <person name="Magrath M.J.L."/>
            <person name="Mikheyev A.S."/>
        </authorList>
    </citation>
    <scope>NUCLEOTIDE SEQUENCE [LARGE SCALE GENOMIC DNA]</scope>
    <source>
        <strain evidence="1">Daus_M_001</strain>
        <tissue evidence="1">Leg muscle</tissue>
    </source>
</reference>
<dbReference type="EMBL" id="JARBHB010000001">
    <property type="protein sequence ID" value="KAJ8894819.1"/>
    <property type="molecule type" value="Genomic_DNA"/>
</dbReference>
<dbReference type="Proteomes" id="UP001159363">
    <property type="component" value="Chromosome 1"/>
</dbReference>
<organism evidence="1 2">
    <name type="scientific">Dryococelus australis</name>
    <dbReference type="NCBI Taxonomy" id="614101"/>
    <lineage>
        <taxon>Eukaryota</taxon>
        <taxon>Metazoa</taxon>
        <taxon>Ecdysozoa</taxon>
        <taxon>Arthropoda</taxon>
        <taxon>Hexapoda</taxon>
        <taxon>Insecta</taxon>
        <taxon>Pterygota</taxon>
        <taxon>Neoptera</taxon>
        <taxon>Polyneoptera</taxon>
        <taxon>Phasmatodea</taxon>
        <taxon>Verophasmatodea</taxon>
        <taxon>Anareolatae</taxon>
        <taxon>Phasmatidae</taxon>
        <taxon>Eurycanthinae</taxon>
        <taxon>Dryococelus</taxon>
    </lineage>
</organism>
<protein>
    <submittedName>
        <fullName evidence="1">Uncharacterized protein</fullName>
    </submittedName>
</protein>
<name>A0ABQ9IEY0_9NEOP</name>